<dbReference type="Proteomes" id="UP000256661">
    <property type="component" value="Unassembled WGS sequence"/>
</dbReference>
<dbReference type="InterPro" id="IPR052916">
    <property type="entry name" value="Type-I_RE_MTase_Subunit"/>
</dbReference>
<sequence>MRADRLEHADDALISASEIASLAGVTRAAVSNWRRRYPDFPAPAGGGARNALFRAAEVRAWLEGQRKGREVSGEVLVWQALRAAYGGDVVRGLGDLGEFFATGEPGPLDGRVRAQAEERAAESSPADLLEGLTERFARSGGRVGSEYASTSRLACAIAHFAGPVEGTVFDPACGIGTLLLAFAGCPAVRLAGQEADAVAARFTRARTHLAGMPGTAIEVGDSLRDDRWPELRAELVVCDPPDHAADWGRAELLMDSRWDLGVPPRTETRLAWLQHCYAHTAPGGRVILVMPPSAAYRRAGRRIRAELVRRGILTEVVALPPGMAASHAQPVHLWLMTRPTGSRREISGVRMTDLTGHDPAGPFAPEDAETTSVAAVDLLDEDVDLSPARHVAVSHTDLPAEYAAARDALRSRLHGFGALVPPLAPGTGLPDGTAISVADLARAGLVDVEGEQVVSTSDRLDTAYLLGFLRSAANVRRSTSGSGTFRLDVRGSRVPQMGIDDQRLYGDAFRAIEDFERRVRELAELGERAAALAREGLTSGALQPVPDEDEETNG</sequence>
<feature type="domain" description="DNA methylase adenine-specific" evidence="1">
    <location>
        <begin position="127"/>
        <end position="341"/>
    </location>
</feature>
<dbReference type="RefSeq" id="WP_211328648.1">
    <property type="nucleotide sequence ID" value="NZ_QTTT01000001.1"/>
</dbReference>
<dbReference type="SUPFAM" id="SSF53335">
    <property type="entry name" value="S-adenosyl-L-methionine-dependent methyltransferases"/>
    <property type="match status" value="1"/>
</dbReference>
<organism evidence="2 3">
    <name type="scientific">Thermomonospora umbrina</name>
    <dbReference type="NCBI Taxonomy" id="111806"/>
    <lineage>
        <taxon>Bacteria</taxon>
        <taxon>Bacillati</taxon>
        <taxon>Actinomycetota</taxon>
        <taxon>Actinomycetes</taxon>
        <taxon>Streptosporangiales</taxon>
        <taxon>Thermomonosporaceae</taxon>
        <taxon>Thermomonospora</taxon>
    </lineage>
</organism>
<proteinExistence type="predicted"/>
<dbReference type="Gene3D" id="3.40.50.150">
    <property type="entry name" value="Vaccinia Virus protein VP39"/>
    <property type="match status" value="1"/>
</dbReference>
<dbReference type="Pfam" id="PF02384">
    <property type="entry name" value="N6_Mtase"/>
    <property type="match status" value="1"/>
</dbReference>
<dbReference type="GO" id="GO:0032259">
    <property type="term" value="P:methylation"/>
    <property type="evidence" value="ECO:0007669"/>
    <property type="project" value="UniProtKB-KW"/>
</dbReference>
<keyword evidence="2" id="KW-0489">Methyltransferase</keyword>
<evidence type="ECO:0000313" key="2">
    <source>
        <dbReference type="EMBL" id="REE98215.1"/>
    </source>
</evidence>
<protein>
    <submittedName>
        <fullName evidence="2">N-6 DNA methylase</fullName>
    </submittedName>
</protein>
<dbReference type="GO" id="GO:0008170">
    <property type="term" value="F:N-methyltransferase activity"/>
    <property type="evidence" value="ECO:0007669"/>
    <property type="project" value="InterPro"/>
</dbReference>
<dbReference type="CDD" id="cd02440">
    <property type="entry name" value="AdoMet_MTases"/>
    <property type="match status" value="1"/>
</dbReference>
<comment type="caution">
    <text evidence="2">The sequence shown here is derived from an EMBL/GenBank/DDBJ whole genome shotgun (WGS) entry which is preliminary data.</text>
</comment>
<dbReference type="GO" id="GO:0003677">
    <property type="term" value="F:DNA binding"/>
    <property type="evidence" value="ECO:0007669"/>
    <property type="project" value="InterPro"/>
</dbReference>
<gene>
    <name evidence="2" type="ORF">DFJ69_3699</name>
</gene>
<dbReference type="InterPro" id="IPR036388">
    <property type="entry name" value="WH-like_DNA-bd_sf"/>
</dbReference>
<dbReference type="EMBL" id="QTTT01000001">
    <property type="protein sequence ID" value="REE98215.1"/>
    <property type="molecule type" value="Genomic_DNA"/>
</dbReference>
<dbReference type="Gene3D" id="1.10.10.10">
    <property type="entry name" value="Winged helix-like DNA-binding domain superfamily/Winged helix DNA-binding domain"/>
    <property type="match status" value="1"/>
</dbReference>
<keyword evidence="2" id="KW-0808">Transferase</keyword>
<dbReference type="PANTHER" id="PTHR42998">
    <property type="entry name" value="TYPE I RESTRICTION ENZYME HINDVIIP M PROTEIN-RELATED"/>
    <property type="match status" value="1"/>
</dbReference>
<accession>A0A3D9SZ16</accession>
<keyword evidence="3" id="KW-1185">Reference proteome</keyword>
<dbReference type="InterPro" id="IPR029063">
    <property type="entry name" value="SAM-dependent_MTases_sf"/>
</dbReference>
<evidence type="ECO:0000313" key="3">
    <source>
        <dbReference type="Proteomes" id="UP000256661"/>
    </source>
</evidence>
<dbReference type="InterPro" id="IPR003356">
    <property type="entry name" value="DNA_methylase_A-5"/>
</dbReference>
<dbReference type="PANTHER" id="PTHR42998:SF1">
    <property type="entry name" value="TYPE I RESTRICTION ENZYME HINDI METHYLASE SUBUNIT"/>
    <property type="match status" value="1"/>
</dbReference>
<reference evidence="2 3" key="1">
    <citation type="submission" date="2018-08" db="EMBL/GenBank/DDBJ databases">
        <title>Sequencing the genomes of 1000 actinobacteria strains.</title>
        <authorList>
            <person name="Klenk H.-P."/>
        </authorList>
    </citation>
    <scope>NUCLEOTIDE SEQUENCE [LARGE SCALE GENOMIC DNA]</scope>
    <source>
        <strain evidence="2 3">DSM 43927</strain>
    </source>
</reference>
<dbReference type="AlphaFoldDB" id="A0A3D9SZ16"/>
<dbReference type="PRINTS" id="PR00507">
    <property type="entry name" value="N12N6MTFRASE"/>
</dbReference>
<evidence type="ECO:0000259" key="1">
    <source>
        <dbReference type="Pfam" id="PF02384"/>
    </source>
</evidence>
<name>A0A3D9SZ16_9ACTN</name>